<gene>
    <name evidence="10" type="ORF">AXG93_4689s1330</name>
</gene>
<dbReference type="SMART" id="SM00213">
    <property type="entry name" value="UBQ"/>
    <property type="match status" value="1"/>
</dbReference>
<comment type="similarity">
    <text evidence="1 6">Belongs to the RAD23 family.</text>
</comment>
<dbReference type="PANTHER" id="PTHR10621">
    <property type="entry name" value="UV EXCISION REPAIR PROTEIN RAD23"/>
    <property type="match status" value="1"/>
</dbReference>
<dbReference type="GO" id="GO:0005829">
    <property type="term" value="C:cytosol"/>
    <property type="evidence" value="ECO:0007669"/>
    <property type="project" value="TreeGrafter"/>
</dbReference>
<dbReference type="CDD" id="cd14379">
    <property type="entry name" value="UBA1_Rad23_plant"/>
    <property type="match status" value="1"/>
</dbReference>
<evidence type="ECO:0000259" key="8">
    <source>
        <dbReference type="PROSITE" id="PS50030"/>
    </source>
</evidence>
<evidence type="ECO:0000259" key="9">
    <source>
        <dbReference type="PROSITE" id="PS50053"/>
    </source>
</evidence>
<dbReference type="Gene3D" id="1.10.10.540">
    <property type="entry name" value="XPC-binding domain"/>
    <property type="match status" value="1"/>
</dbReference>
<dbReference type="GO" id="GO:0070628">
    <property type="term" value="F:proteasome binding"/>
    <property type="evidence" value="ECO:0007669"/>
    <property type="project" value="TreeGrafter"/>
</dbReference>
<dbReference type="GO" id="GO:0043130">
    <property type="term" value="F:ubiquitin binding"/>
    <property type="evidence" value="ECO:0007669"/>
    <property type="project" value="UniProtKB-UniRule"/>
</dbReference>
<proteinExistence type="inferred from homology"/>
<dbReference type="GO" id="GO:0043161">
    <property type="term" value="P:proteasome-mediated ubiquitin-dependent protein catabolic process"/>
    <property type="evidence" value="ECO:0007669"/>
    <property type="project" value="UniProtKB-UniRule"/>
</dbReference>
<feature type="domain" description="UBA" evidence="8">
    <location>
        <begin position="408"/>
        <end position="449"/>
    </location>
</feature>
<keyword evidence="5 6" id="KW-0539">Nucleus</keyword>
<feature type="compositionally biased region" description="Low complexity" evidence="7">
    <location>
        <begin position="132"/>
        <end position="145"/>
    </location>
</feature>
<feature type="region of interest" description="Disordered" evidence="7">
    <location>
        <begin position="277"/>
        <end position="300"/>
    </location>
</feature>
<sequence length="455" mass="47134">MELSRLRYLAAKEAVVVVHCRPDAAGACGRRKRRQKLALALALLGWGGRTQSRMKISVKTLKGNHFDLDVSPSDTVIAVKKQIEDTQGRELFPCAQQLLIHQGKVLKDETTMDDNKVSENGFLVVMLTKTKSAPAAPPTSSSSAPAPAPAAAPPPAAAPTAAPAPSPPPAPTPHAAPAPPAVAPGSAPPPPGSAAAAAAAALADPYGLAASNLVAGTNLEQTIQQIIDMGGGSWDRDTVVRALRAAYNNPERAVEYLYSGIPEAAEVAVPVARGPAPPQGTGVAPAAVPPPAAAAQPAPPVGGPNAAPLDLFPQGIPGIGGPGAGAGALDFLRNNAQFQALRTMVQANPQILQPMLQELGKQNPQLLRLINENQPEFLRLINEPGGEGGEGDLLGQLAGAMPQSINVTPEEREAIDRLEAMGFERNLVIEAFLACDKNEQLAANYLLEHAGDYDD</sequence>
<name>A0A176WN26_MARPO</name>
<evidence type="ECO:0000256" key="5">
    <source>
        <dbReference type="ARBA" id="ARBA00023242"/>
    </source>
</evidence>
<dbReference type="InterPro" id="IPR006636">
    <property type="entry name" value="STI1_HS-bd"/>
</dbReference>
<dbReference type="FunFam" id="3.10.20.90:FF:000069">
    <property type="entry name" value="UV excision repair protein RAD23"/>
    <property type="match status" value="1"/>
</dbReference>
<dbReference type="InterPro" id="IPR036353">
    <property type="entry name" value="XPC-bd_sf"/>
</dbReference>
<comment type="function">
    <text evidence="6">Multiubiquitin chain receptor involved in modulation of proteasomal degradation. Involved in nucleotide excision repair.</text>
</comment>
<comment type="subcellular location">
    <subcellularLocation>
        <location evidence="6">Nucleus</location>
    </subcellularLocation>
    <subcellularLocation>
        <location evidence="6">Cytoplasm</location>
    </subcellularLocation>
</comment>
<evidence type="ECO:0000256" key="3">
    <source>
        <dbReference type="ARBA" id="ARBA00022763"/>
    </source>
</evidence>
<evidence type="ECO:0000256" key="2">
    <source>
        <dbReference type="ARBA" id="ARBA00022737"/>
    </source>
</evidence>
<dbReference type="SUPFAM" id="SSF46934">
    <property type="entry name" value="UBA-like"/>
    <property type="match status" value="2"/>
</dbReference>
<dbReference type="SMART" id="SM00727">
    <property type="entry name" value="STI1"/>
    <property type="match status" value="1"/>
</dbReference>
<dbReference type="AlphaFoldDB" id="A0A176WN26"/>
<feature type="domain" description="UBA" evidence="8">
    <location>
        <begin position="217"/>
        <end position="260"/>
    </location>
</feature>
<dbReference type="Pfam" id="PF00240">
    <property type="entry name" value="ubiquitin"/>
    <property type="match status" value="1"/>
</dbReference>
<keyword evidence="3 6" id="KW-0227">DNA damage</keyword>
<protein>
    <recommendedName>
        <fullName evidence="6">Ubiquitin receptor RAD23</fullName>
    </recommendedName>
    <alternativeName>
        <fullName evidence="6">DNA repair protein RAD23</fullName>
    </alternativeName>
</protein>
<organism evidence="10 11">
    <name type="scientific">Marchantia polymorpha subsp. ruderalis</name>
    <dbReference type="NCBI Taxonomy" id="1480154"/>
    <lineage>
        <taxon>Eukaryota</taxon>
        <taxon>Viridiplantae</taxon>
        <taxon>Streptophyta</taxon>
        <taxon>Embryophyta</taxon>
        <taxon>Marchantiophyta</taxon>
        <taxon>Marchantiopsida</taxon>
        <taxon>Marchantiidae</taxon>
        <taxon>Marchantiales</taxon>
        <taxon>Marchantiaceae</taxon>
        <taxon>Marchantia</taxon>
    </lineage>
</organism>
<dbReference type="PROSITE" id="PS50053">
    <property type="entry name" value="UBIQUITIN_2"/>
    <property type="match status" value="1"/>
</dbReference>
<feature type="region of interest" description="Disordered" evidence="7">
    <location>
        <begin position="132"/>
        <end position="194"/>
    </location>
</feature>
<dbReference type="SUPFAM" id="SSF54236">
    <property type="entry name" value="Ubiquitin-like"/>
    <property type="match status" value="1"/>
</dbReference>
<dbReference type="InterPro" id="IPR015360">
    <property type="entry name" value="XPC-bd"/>
</dbReference>
<evidence type="ECO:0000256" key="1">
    <source>
        <dbReference type="ARBA" id="ARBA00009878"/>
    </source>
</evidence>
<dbReference type="Pfam" id="PF00627">
    <property type="entry name" value="UBA"/>
    <property type="match status" value="2"/>
</dbReference>
<feature type="compositionally biased region" description="Pro residues" evidence="7">
    <location>
        <begin position="146"/>
        <end position="192"/>
    </location>
</feature>
<dbReference type="InterPro" id="IPR029071">
    <property type="entry name" value="Ubiquitin-like_domsf"/>
</dbReference>
<dbReference type="SMART" id="SM00165">
    <property type="entry name" value="UBA"/>
    <property type="match status" value="2"/>
</dbReference>
<dbReference type="Proteomes" id="UP000077202">
    <property type="component" value="Unassembled WGS sequence"/>
</dbReference>
<dbReference type="InterPro" id="IPR015940">
    <property type="entry name" value="UBA"/>
</dbReference>
<evidence type="ECO:0000256" key="6">
    <source>
        <dbReference type="RuleBase" id="RU367049"/>
    </source>
</evidence>
<dbReference type="FunFam" id="1.10.8.10:FF:000002">
    <property type="entry name" value="UV excision repair protein RAD23 homolog"/>
    <property type="match status" value="1"/>
</dbReference>
<keyword evidence="4 6" id="KW-0234">DNA repair</keyword>
<dbReference type="Gene3D" id="3.10.20.90">
    <property type="entry name" value="Phosphatidylinositol 3-kinase Catalytic Subunit, Chain A, domain 1"/>
    <property type="match status" value="1"/>
</dbReference>
<dbReference type="FunFam" id="1.10.8.10:FF:000003">
    <property type="entry name" value="UV excision repair protein RAD23 homolog"/>
    <property type="match status" value="1"/>
</dbReference>
<evidence type="ECO:0000313" key="11">
    <source>
        <dbReference type="Proteomes" id="UP000077202"/>
    </source>
</evidence>
<keyword evidence="6" id="KW-0963">Cytoplasm</keyword>
<dbReference type="GO" id="GO:0005654">
    <property type="term" value="C:nucleoplasm"/>
    <property type="evidence" value="ECO:0007669"/>
    <property type="project" value="TreeGrafter"/>
</dbReference>
<dbReference type="NCBIfam" id="TIGR00601">
    <property type="entry name" value="rad23"/>
    <property type="match status" value="1"/>
</dbReference>
<dbReference type="CDD" id="cd01805">
    <property type="entry name" value="Ubl_Rad23"/>
    <property type="match status" value="1"/>
</dbReference>
<dbReference type="GO" id="GO:0006289">
    <property type="term" value="P:nucleotide-excision repair"/>
    <property type="evidence" value="ECO:0007669"/>
    <property type="project" value="UniProtKB-UniRule"/>
</dbReference>
<dbReference type="PRINTS" id="PR01839">
    <property type="entry name" value="RAD23PROTEIN"/>
</dbReference>
<dbReference type="GO" id="GO:0031593">
    <property type="term" value="F:polyubiquitin modification-dependent protein binding"/>
    <property type="evidence" value="ECO:0007669"/>
    <property type="project" value="UniProtKB-UniRule"/>
</dbReference>
<comment type="caution">
    <text evidence="10">The sequence shown here is derived from an EMBL/GenBank/DDBJ whole genome shotgun (WGS) entry which is preliminary data.</text>
</comment>
<dbReference type="InterPro" id="IPR004806">
    <property type="entry name" value="Rad23"/>
</dbReference>
<dbReference type="InterPro" id="IPR009060">
    <property type="entry name" value="UBA-like_sf"/>
</dbReference>
<dbReference type="Gene3D" id="1.10.8.10">
    <property type="entry name" value="DNA helicase RuvA subunit, C-terminal domain"/>
    <property type="match status" value="2"/>
</dbReference>
<evidence type="ECO:0000256" key="4">
    <source>
        <dbReference type="ARBA" id="ARBA00023204"/>
    </source>
</evidence>
<accession>A0A176WN26</accession>
<keyword evidence="11" id="KW-1185">Reference proteome</keyword>
<dbReference type="FunFam" id="1.10.10.540:FF:000001">
    <property type="entry name" value="UV excision repair protein RAD23 B"/>
    <property type="match status" value="1"/>
</dbReference>
<reference evidence="10" key="1">
    <citation type="submission" date="2016-03" db="EMBL/GenBank/DDBJ databases">
        <title>Mechanisms controlling the formation of the plant cell surface in tip-growing cells are functionally conserved among land plants.</title>
        <authorList>
            <person name="Honkanen S."/>
            <person name="Jones V.A."/>
            <person name="Morieri G."/>
            <person name="Champion C."/>
            <person name="Hetherington A.J."/>
            <person name="Kelly S."/>
            <person name="Saint-Marcoux D."/>
            <person name="Proust H."/>
            <person name="Prescott H."/>
            <person name="Dolan L."/>
        </authorList>
    </citation>
    <scope>NUCLEOTIDE SEQUENCE [LARGE SCALE GENOMIC DNA]</scope>
    <source>
        <tissue evidence="10">Whole gametophyte</tissue>
    </source>
</reference>
<dbReference type="PANTHER" id="PTHR10621:SF0">
    <property type="entry name" value="UV EXCISION REPAIR PROTEIN RAD23"/>
    <property type="match status" value="1"/>
</dbReference>
<dbReference type="SUPFAM" id="SSF101238">
    <property type="entry name" value="XPC-binding domain"/>
    <property type="match status" value="1"/>
</dbReference>
<evidence type="ECO:0000313" key="10">
    <source>
        <dbReference type="EMBL" id="OAE33646.1"/>
    </source>
</evidence>
<dbReference type="PROSITE" id="PS50030">
    <property type="entry name" value="UBA"/>
    <property type="match status" value="2"/>
</dbReference>
<keyword evidence="2" id="KW-0677">Repeat</keyword>
<dbReference type="GO" id="GO:0003684">
    <property type="term" value="F:damaged DNA binding"/>
    <property type="evidence" value="ECO:0007669"/>
    <property type="project" value="UniProtKB-UniRule"/>
</dbReference>
<dbReference type="InterPro" id="IPR000626">
    <property type="entry name" value="Ubiquitin-like_dom"/>
</dbReference>
<evidence type="ECO:0000256" key="7">
    <source>
        <dbReference type="SAM" id="MobiDB-lite"/>
    </source>
</evidence>
<dbReference type="Pfam" id="PF09280">
    <property type="entry name" value="XPC-binding"/>
    <property type="match status" value="1"/>
</dbReference>
<dbReference type="EMBL" id="LVLJ01000592">
    <property type="protein sequence ID" value="OAE33646.1"/>
    <property type="molecule type" value="Genomic_DNA"/>
</dbReference>
<feature type="compositionally biased region" description="Pro residues" evidence="7">
    <location>
        <begin position="287"/>
        <end position="300"/>
    </location>
</feature>
<feature type="domain" description="Ubiquitin-like" evidence="9">
    <location>
        <begin position="54"/>
        <end position="132"/>
    </location>
</feature>
<feature type="compositionally biased region" description="Low complexity" evidence="7">
    <location>
        <begin position="277"/>
        <end position="286"/>
    </location>
</feature>